<dbReference type="PANTHER" id="PTHR11079">
    <property type="entry name" value="CYTOSINE DEAMINASE FAMILY MEMBER"/>
    <property type="match status" value="1"/>
</dbReference>
<dbReference type="Gene3D" id="3.40.140.10">
    <property type="entry name" value="Cytidine Deaminase, domain 2"/>
    <property type="match status" value="1"/>
</dbReference>
<dbReference type="RefSeq" id="WP_310370729.1">
    <property type="nucleotide sequence ID" value="NZ_JAVDYB010000001.1"/>
</dbReference>
<sequence length="149" mass="16135">MTPDLLWLRRAVELSRLCPVSETAFAVGAVVVGADGRELATGYSRETDPLDHAEETALRKLRGVNLRDATIYSSLEPCSRRASHPRTCAELILEAGIPRVVYALREPPVFVEGDGAALLTACGVQVVHLEDLADEVRRINAHVLSGHLG</sequence>
<evidence type="ECO:0000313" key="2">
    <source>
        <dbReference type="EMBL" id="MDR7278052.1"/>
    </source>
</evidence>
<dbReference type="SUPFAM" id="SSF53927">
    <property type="entry name" value="Cytidine deaminase-like"/>
    <property type="match status" value="1"/>
</dbReference>
<comment type="caution">
    <text evidence="2">The sequence shown here is derived from an EMBL/GenBank/DDBJ whole genome shotgun (WGS) entry which is preliminary data.</text>
</comment>
<dbReference type="Pfam" id="PF00383">
    <property type="entry name" value="dCMP_cyt_deam_1"/>
    <property type="match status" value="1"/>
</dbReference>
<reference evidence="2" key="1">
    <citation type="submission" date="2023-07" db="EMBL/GenBank/DDBJ databases">
        <title>Sequencing the genomes of 1000 actinobacteria strains.</title>
        <authorList>
            <person name="Klenk H.-P."/>
        </authorList>
    </citation>
    <scope>NUCLEOTIDE SEQUENCE</scope>
    <source>
        <strain evidence="2">DSM 44707</strain>
    </source>
</reference>
<keyword evidence="2" id="KW-0560">Oxidoreductase</keyword>
<organism evidence="2 3">
    <name type="scientific">Catenuloplanes atrovinosus</name>
    <dbReference type="NCBI Taxonomy" id="137266"/>
    <lineage>
        <taxon>Bacteria</taxon>
        <taxon>Bacillati</taxon>
        <taxon>Actinomycetota</taxon>
        <taxon>Actinomycetes</taxon>
        <taxon>Micromonosporales</taxon>
        <taxon>Micromonosporaceae</taxon>
        <taxon>Catenuloplanes</taxon>
    </lineage>
</organism>
<dbReference type="GO" id="GO:0008703">
    <property type="term" value="F:5-amino-6-(5-phosphoribosylamino)uracil reductase activity"/>
    <property type="evidence" value="ECO:0007669"/>
    <property type="project" value="UniProtKB-EC"/>
</dbReference>
<keyword evidence="3" id="KW-1185">Reference proteome</keyword>
<dbReference type="EMBL" id="JAVDYB010000001">
    <property type="protein sequence ID" value="MDR7278052.1"/>
    <property type="molecule type" value="Genomic_DNA"/>
</dbReference>
<evidence type="ECO:0000259" key="1">
    <source>
        <dbReference type="PROSITE" id="PS51747"/>
    </source>
</evidence>
<dbReference type="PANTHER" id="PTHR11079:SF162">
    <property type="entry name" value="RIBOFLAVIN BIOSYNTHESIS PROTEIN PYRD, CHLOROPLASTIC"/>
    <property type="match status" value="1"/>
</dbReference>
<evidence type="ECO:0000313" key="3">
    <source>
        <dbReference type="Proteomes" id="UP001183643"/>
    </source>
</evidence>
<accession>A0AAE4CBI1</accession>
<dbReference type="Proteomes" id="UP001183643">
    <property type="component" value="Unassembled WGS sequence"/>
</dbReference>
<dbReference type="InterPro" id="IPR016193">
    <property type="entry name" value="Cytidine_deaminase-like"/>
</dbReference>
<dbReference type="PROSITE" id="PS51747">
    <property type="entry name" value="CYT_DCMP_DEAMINASES_2"/>
    <property type="match status" value="1"/>
</dbReference>
<gene>
    <name evidence="2" type="ORF">J2S41_004830</name>
</gene>
<feature type="domain" description="CMP/dCMP-type deaminase" evidence="1">
    <location>
        <begin position="2"/>
        <end position="117"/>
    </location>
</feature>
<proteinExistence type="predicted"/>
<dbReference type="CDD" id="cd01284">
    <property type="entry name" value="Riboflavin_deaminase-reductase"/>
    <property type="match status" value="1"/>
</dbReference>
<dbReference type="EC" id="1.1.1.193" evidence="2"/>
<keyword evidence="2" id="KW-0378">Hydrolase</keyword>
<dbReference type="AlphaFoldDB" id="A0AAE4CBI1"/>
<dbReference type="GO" id="GO:0008835">
    <property type="term" value="F:diaminohydroxyphosphoribosylaminopyrimidine deaminase activity"/>
    <property type="evidence" value="ECO:0007669"/>
    <property type="project" value="UniProtKB-EC"/>
</dbReference>
<protein>
    <submittedName>
        <fullName evidence="2">Diaminohydroxyphosphoribosylaminopyrimidine deaminase/5-amino-6-(5-phosphoribosylamino)uracil reductase</fullName>
        <ecNumber evidence="2">1.1.1.193</ecNumber>
        <ecNumber evidence="2">3.5.4.26</ecNumber>
    </submittedName>
</protein>
<dbReference type="EC" id="3.5.4.26" evidence="2"/>
<name>A0AAE4CBI1_9ACTN</name>
<dbReference type="InterPro" id="IPR002125">
    <property type="entry name" value="CMP_dCMP_dom"/>
</dbReference>